<dbReference type="OrthoDB" id="5652672at2"/>
<feature type="transmembrane region" description="Helical" evidence="3">
    <location>
        <begin position="296"/>
        <end position="313"/>
    </location>
</feature>
<evidence type="ECO:0000313" key="5">
    <source>
        <dbReference type="EMBL" id="STX45627.1"/>
    </source>
</evidence>
<dbReference type="AlphaFoldDB" id="A0A378JFH3"/>
<keyword evidence="3" id="KW-0472">Membrane</keyword>
<feature type="compositionally biased region" description="Pro residues" evidence="2">
    <location>
        <begin position="427"/>
        <end position="437"/>
    </location>
</feature>
<keyword evidence="6" id="KW-1185">Reference proteome</keyword>
<feature type="region of interest" description="Disordered" evidence="2">
    <location>
        <begin position="399"/>
        <end position="474"/>
    </location>
</feature>
<reference evidence="5 7" key="2">
    <citation type="submission" date="2018-06" db="EMBL/GenBank/DDBJ databases">
        <authorList>
            <consortium name="Pathogen Informatics"/>
            <person name="Doyle S."/>
        </authorList>
    </citation>
    <scope>NUCLEOTIDE SEQUENCE [LARGE SCALE GENOMIC DNA]</scope>
    <source>
        <strain evidence="5 7">NCTC12388</strain>
    </source>
</reference>
<keyword evidence="1" id="KW-0175">Coiled coil</keyword>
<feature type="coiled-coil region" evidence="1">
    <location>
        <begin position="193"/>
        <end position="234"/>
    </location>
</feature>
<feature type="compositionally biased region" description="Basic and acidic residues" evidence="2">
    <location>
        <begin position="399"/>
        <end position="411"/>
    </location>
</feature>
<keyword evidence="3" id="KW-1133">Transmembrane helix</keyword>
<dbReference type="EMBL" id="LNYE01000023">
    <property type="protein sequence ID" value="KTD09158.1"/>
    <property type="molecule type" value="Genomic_DNA"/>
</dbReference>
<evidence type="ECO:0000256" key="3">
    <source>
        <dbReference type="SAM" id="Phobius"/>
    </source>
</evidence>
<dbReference type="RefSeq" id="WP_058499511.1">
    <property type="nucleotide sequence ID" value="NZ_CAAAHW010000021.1"/>
</dbReference>
<dbReference type="Proteomes" id="UP000254476">
    <property type="component" value="Unassembled WGS sequence"/>
</dbReference>
<dbReference type="EMBL" id="UGOB01000001">
    <property type="protein sequence ID" value="STX45627.1"/>
    <property type="molecule type" value="Genomic_DNA"/>
</dbReference>
<feature type="transmembrane region" description="Helical" evidence="3">
    <location>
        <begin position="106"/>
        <end position="129"/>
    </location>
</feature>
<keyword evidence="3" id="KW-0812">Transmembrane</keyword>
<gene>
    <name evidence="4" type="ORF">Lgra_2393</name>
    <name evidence="5" type="ORF">NCTC12388_02369</name>
</gene>
<dbReference type="Proteomes" id="UP000054691">
    <property type="component" value="Unassembled WGS sequence"/>
</dbReference>
<reference evidence="4 6" key="1">
    <citation type="submission" date="2015-11" db="EMBL/GenBank/DDBJ databases">
        <title>Genomic analysis of 38 Legionella species identifies large and diverse effector repertoires.</title>
        <authorList>
            <person name="Burstein D."/>
            <person name="Amaro F."/>
            <person name="Zusman T."/>
            <person name="Lifshitz Z."/>
            <person name="Cohen O."/>
            <person name="Gilbert J.A."/>
            <person name="Pupko T."/>
            <person name="Shuman H.A."/>
            <person name="Segal G."/>
        </authorList>
    </citation>
    <scope>NUCLEOTIDE SEQUENCE [LARGE SCALE GENOMIC DNA]</scope>
    <source>
        <strain evidence="4 6">Lyon 8420412</strain>
    </source>
</reference>
<accession>A0A378JFH3</accession>
<feature type="transmembrane region" description="Helical" evidence="3">
    <location>
        <begin position="141"/>
        <end position="161"/>
    </location>
</feature>
<evidence type="ECO:0000313" key="6">
    <source>
        <dbReference type="Proteomes" id="UP000054691"/>
    </source>
</evidence>
<evidence type="ECO:0000313" key="4">
    <source>
        <dbReference type="EMBL" id="KTD09158.1"/>
    </source>
</evidence>
<feature type="transmembrane region" description="Helical" evidence="3">
    <location>
        <begin position="319"/>
        <end position="341"/>
    </location>
</feature>
<dbReference type="STRING" id="45066.Lgra_2393"/>
<protein>
    <submittedName>
        <fullName evidence="5">Coiled-coil protein</fullName>
    </submittedName>
</protein>
<evidence type="ECO:0000256" key="1">
    <source>
        <dbReference type="SAM" id="Coils"/>
    </source>
</evidence>
<evidence type="ECO:0000256" key="2">
    <source>
        <dbReference type="SAM" id="MobiDB-lite"/>
    </source>
</evidence>
<proteinExistence type="predicted"/>
<sequence length="474" mass="51934">MTPSQKNVQAQLAIDQQTIKSIENALKAKKIKCLLQAYFAELDMIRLQKHVSQGEKLAIERAKKIAIFDQIMELTGQGNEITKLFGELADNAHTFIHISEQASKSMIHGGGIGALITGILGFVTIPLICALEKRKPKPNEAILMGLSIATIVLGSLAIAAVGGPIGVGAFVLTTTAIALGKTAFNYFHEWRERKALEKEVHRLEQELNDLENILDQEVNKISKLKKQLMEELNKPSLIIDAQKVKSLKSELKRSSDHLAFVSKEIESKSIVFANQSSKLLDLQEKRTSRWELARKGIYVSAGILALVGAILMLTPAAPIGGILMLTASVLTVSILLGSFTVNRIKNYQAQKSQTKAQDALHQAQDIKAKTKHSSEYIIAQSLTPEGDTVEHTLHKELENTSKIHESSKENNDSNPLKLNQEQTSAPPNVPPNAPPPENNFLGPKTKIHKDKSQANKILGDDDSESSRDGVAPLK</sequence>
<feature type="transmembrane region" description="Helical" evidence="3">
    <location>
        <begin position="167"/>
        <end position="187"/>
    </location>
</feature>
<feature type="compositionally biased region" description="Polar residues" evidence="2">
    <location>
        <begin position="412"/>
        <end position="425"/>
    </location>
</feature>
<evidence type="ECO:0000313" key="7">
    <source>
        <dbReference type="Proteomes" id="UP000254476"/>
    </source>
</evidence>
<name>A0A378JFH3_9GAMM</name>
<organism evidence="5 7">
    <name type="scientific">Legionella gratiana</name>
    <dbReference type="NCBI Taxonomy" id="45066"/>
    <lineage>
        <taxon>Bacteria</taxon>
        <taxon>Pseudomonadati</taxon>
        <taxon>Pseudomonadota</taxon>
        <taxon>Gammaproteobacteria</taxon>
        <taxon>Legionellales</taxon>
        <taxon>Legionellaceae</taxon>
        <taxon>Legionella</taxon>
    </lineage>
</organism>